<evidence type="ECO:0000313" key="2">
    <source>
        <dbReference type="Proteomes" id="UP001165090"/>
    </source>
</evidence>
<reference evidence="1 2" key="1">
    <citation type="journal article" date="2023" name="IScience">
        <title>Expanded male sex-determining region conserved during the evolution of homothallism in the green alga Volvox.</title>
        <authorList>
            <person name="Yamamoto K."/>
            <person name="Matsuzaki R."/>
            <person name="Mahakham W."/>
            <person name="Heman W."/>
            <person name="Sekimoto H."/>
            <person name="Kawachi M."/>
            <person name="Minakuchi Y."/>
            <person name="Toyoda A."/>
            <person name="Nozaki H."/>
        </authorList>
    </citation>
    <scope>NUCLEOTIDE SEQUENCE [LARGE SCALE GENOMIC DNA]</scope>
    <source>
        <strain evidence="1 2">NIES-4468</strain>
    </source>
</reference>
<name>A0ABQ5RTI2_9CHLO</name>
<proteinExistence type="predicted"/>
<dbReference type="Proteomes" id="UP001165090">
    <property type="component" value="Unassembled WGS sequence"/>
</dbReference>
<keyword evidence="2" id="KW-1185">Reference proteome</keyword>
<evidence type="ECO:0000313" key="1">
    <source>
        <dbReference type="EMBL" id="GLI60917.1"/>
    </source>
</evidence>
<accession>A0ABQ5RTI2</accession>
<sequence>NTSSYPYRGQWDVRPGTLLDRSELTARAGVAFGLPPADAYQSGRRQGDEVRYVLERRRLMSEGRVRPIPALVDRPSLLVQPWKVQEAASRVREAIKGGVFYPMEGCRGDIA</sequence>
<dbReference type="EMBL" id="BSDZ01000008">
    <property type="protein sequence ID" value="GLI60917.1"/>
    <property type="molecule type" value="Genomic_DNA"/>
</dbReference>
<feature type="non-terminal residue" evidence="1">
    <location>
        <position position="1"/>
    </location>
</feature>
<comment type="caution">
    <text evidence="1">The sequence shown here is derived from an EMBL/GenBank/DDBJ whole genome shotgun (WGS) entry which is preliminary data.</text>
</comment>
<organism evidence="1 2">
    <name type="scientific">Volvox africanus</name>
    <dbReference type="NCBI Taxonomy" id="51714"/>
    <lineage>
        <taxon>Eukaryota</taxon>
        <taxon>Viridiplantae</taxon>
        <taxon>Chlorophyta</taxon>
        <taxon>core chlorophytes</taxon>
        <taxon>Chlorophyceae</taxon>
        <taxon>CS clade</taxon>
        <taxon>Chlamydomonadales</taxon>
        <taxon>Volvocaceae</taxon>
        <taxon>Volvox</taxon>
    </lineage>
</organism>
<protein>
    <submittedName>
        <fullName evidence="1">Uncharacterized protein</fullName>
    </submittedName>
</protein>
<gene>
    <name evidence="1" type="ORF">VaNZ11_003118</name>
</gene>
<feature type="non-terminal residue" evidence="1">
    <location>
        <position position="111"/>
    </location>
</feature>